<feature type="region of interest" description="Disordered" evidence="1">
    <location>
        <begin position="1"/>
        <end position="35"/>
    </location>
</feature>
<name>A0AAV6YPT6_ENGPU</name>
<gene>
    <name evidence="2" type="ORF">GDO81_024826</name>
</gene>
<reference evidence="2" key="1">
    <citation type="thesis" date="2020" institute="ProQuest LLC" country="789 East Eisenhower Parkway, Ann Arbor, MI, USA">
        <title>Comparative Genomics and Chromosome Evolution.</title>
        <authorList>
            <person name="Mudd A.B."/>
        </authorList>
    </citation>
    <scope>NUCLEOTIDE SEQUENCE</scope>
    <source>
        <strain evidence="2">237g6f4</strain>
        <tissue evidence="2">Blood</tissue>
    </source>
</reference>
<keyword evidence="3" id="KW-1185">Reference proteome</keyword>
<sequence>MPSLPNESDASSSLSLGTALTYQSNGSNRRKIRKKRKTGIITANVAGTKYEIGRWSM</sequence>
<proteinExistence type="predicted"/>
<evidence type="ECO:0000256" key="1">
    <source>
        <dbReference type="SAM" id="MobiDB-lite"/>
    </source>
</evidence>
<accession>A0AAV6YPT6</accession>
<dbReference type="Proteomes" id="UP000824782">
    <property type="component" value="Unassembled WGS sequence"/>
</dbReference>
<evidence type="ECO:0000313" key="2">
    <source>
        <dbReference type="EMBL" id="KAG8537254.1"/>
    </source>
</evidence>
<dbReference type="AlphaFoldDB" id="A0AAV6YPT6"/>
<comment type="caution">
    <text evidence="2">The sequence shown here is derived from an EMBL/GenBank/DDBJ whole genome shotgun (WGS) entry which is preliminary data.</text>
</comment>
<feature type="compositionally biased region" description="Low complexity" evidence="1">
    <location>
        <begin position="1"/>
        <end position="16"/>
    </location>
</feature>
<dbReference type="EMBL" id="WNYA01032051">
    <property type="protein sequence ID" value="KAG8537254.1"/>
    <property type="molecule type" value="Genomic_DNA"/>
</dbReference>
<evidence type="ECO:0000313" key="3">
    <source>
        <dbReference type="Proteomes" id="UP000824782"/>
    </source>
</evidence>
<protein>
    <submittedName>
        <fullName evidence="2">Uncharacterized protein</fullName>
    </submittedName>
</protein>
<organism evidence="2 3">
    <name type="scientific">Engystomops pustulosus</name>
    <name type="common">Tungara frog</name>
    <name type="synonym">Physalaemus pustulosus</name>
    <dbReference type="NCBI Taxonomy" id="76066"/>
    <lineage>
        <taxon>Eukaryota</taxon>
        <taxon>Metazoa</taxon>
        <taxon>Chordata</taxon>
        <taxon>Craniata</taxon>
        <taxon>Vertebrata</taxon>
        <taxon>Euteleostomi</taxon>
        <taxon>Amphibia</taxon>
        <taxon>Batrachia</taxon>
        <taxon>Anura</taxon>
        <taxon>Neobatrachia</taxon>
        <taxon>Hyloidea</taxon>
        <taxon>Leptodactylidae</taxon>
        <taxon>Leiuperinae</taxon>
        <taxon>Engystomops</taxon>
    </lineage>
</organism>